<dbReference type="InterPro" id="IPR021517">
    <property type="entry name" value="DUF3180"/>
</dbReference>
<evidence type="ECO:0000313" key="2">
    <source>
        <dbReference type="EMBL" id="NJP68210.1"/>
    </source>
</evidence>
<keyword evidence="1" id="KW-0472">Membrane</keyword>
<keyword evidence="1" id="KW-0812">Transmembrane</keyword>
<dbReference type="RefSeq" id="WP_167934715.1">
    <property type="nucleotide sequence ID" value="NZ_JAAVJB010000181.1"/>
</dbReference>
<dbReference type="Pfam" id="PF11377">
    <property type="entry name" value="DUF3180"/>
    <property type="match status" value="1"/>
</dbReference>
<organism evidence="2 3">
    <name type="scientific">Streptomyces spiramenti</name>
    <dbReference type="NCBI Taxonomy" id="2720606"/>
    <lineage>
        <taxon>Bacteria</taxon>
        <taxon>Bacillati</taxon>
        <taxon>Actinomycetota</taxon>
        <taxon>Actinomycetes</taxon>
        <taxon>Kitasatosporales</taxon>
        <taxon>Streptomycetaceae</taxon>
        <taxon>Streptomyces</taxon>
    </lineage>
</organism>
<dbReference type="Proteomes" id="UP000746503">
    <property type="component" value="Unassembled WGS sequence"/>
</dbReference>
<keyword evidence="1" id="KW-1133">Transmembrane helix</keyword>
<feature type="transmembrane region" description="Helical" evidence="1">
    <location>
        <begin position="122"/>
        <end position="142"/>
    </location>
</feature>
<dbReference type="EMBL" id="JAAVJB010000181">
    <property type="protein sequence ID" value="NJP68210.1"/>
    <property type="molecule type" value="Genomic_DNA"/>
</dbReference>
<accession>A0ABX1AV78</accession>
<evidence type="ECO:0000313" key="3">
    <source>
        <dbReference type="Proteomes" id="UP000746503"/>
    </source>
</evidence>
<feature type="transmembrane region" description="Helical" evidence="1">
    <location>
        <begin position="38"/>
        <end position="58"/>
    </location>
</feature>
<sequence length="161" mass="16560">MTQLRIGTLLGLFAGAFALSWAAAGLLDSHGMLPAVPLLAPVALGAIAAVLLATALLLRSRIKAARERRPGARGVEPMMAARAVVLGQASALVVSVVSGIYGGLGIFLALEYLDVSARREQAVYAGLCVLMGVAVCGAALWLERICRLPEDDENGPLGSPA</sequence>
<gene>
    <name evidence="2" type="ORF">HCJ92_18375</name>
</gene>
<protein>
    <submittedName>
        <fullName evidence="2">DUF3180 domain-containing protein</fullName>
    </submittedName>
</protein>
<comment type="caution">
    <text evidence="2">The sequence shown here is derived from an EMBL/GenBank/DDBJ whole genome shotgun (WGS) entry which is preliminary data.</text>
</comment>
<keyword evidence="3" id="KW-1185">Reference proteome</keyword>
<feature type="transmembrane region" description="Helical" evidence="1">
    <location>
        <begin position="79"/>
        <end position="110"/>
    </location>
</feature>
<evidence type="ECO:0000256" key="1">
    <source>
        <dbReference type="SAM" id="Phobius"/>
    </source>
</evidence>
<name>A0ABX1AV78_9ACTN</name>
<proteinExistence type="predicted"/>
<reference evidence="2 3" key="1">
    <citation type="submission" date="2020-03" db="EMBL/GenBank/DDBJ databases">
        <title>Draft genome of Streptomyces sp. ventii, isolated from the Axial Seamount in the Pacific Ocean, and resequencing of the two type strains Streptomyces lonarensis strain NCL 716 and Streptomyces bohaiensis strain 11A07.</title>
        <authorList>
            <person name="Loughran R.M."/>
            <person name="Pfannmuller K.M."/>
            <person name="Wasson B.J."/>
            <person name="Deadmond M.C."/>
            <person name="Paddock B.E."/>
            <person name="Koyack M.J."/>
            <person name="Gallegos D.A."/>
            <person name="Mitchell E.A."/>
            <person name="Ushijima B."/>
            <person name="Saw J.H."/>
            <person name="Mcphail K.L."/>
            <person name="Videau P."/>
        </authorList>
    </citation>
    <scope>NUCLEOTIDE SEQUENCE [LARGE SCALE GENOMIC DNA]</scope>
    <source>
        <strain evidence="3">5675061</strain>
    </source>
</reference>